<dbReference type="InterPro" id="IPR010678">
    <property type="entry name" value="UTP25"/>
</dbReference>
<sequence>MAPGVRPLFEKWLASEGVEIGPREALLFLFMHAYLDVSFGEQTHLNAKAVRAMLVLHCVNHVLKGRDEVNANTEKLDAQESGTGDVGTCVADKGFSSPRVLILCPFRSICHDLVKMILSICPAAKQVMNQKRFREEFSPGVIDDAEGSDKPADWLHVFGGNNDDCFAVGLNILRRAVKLHSPLDKSDMLICSPLGLRQMLGDEGKRRKNADFLSSIEVCVMDRADVLRMQNWEHVVEIMSLVNCKPFGLQGIDISRLRPQFADGRARNFRQTVVSAAGQNFEIDGILTAGSSDAPGMKAEAAPTIGKAKKKKRWGVLDEEEDEEVDGLGTAAAAAVPAGQFGSCRGSVRLADAPDGAALRHAATLGIARQVFLHAAGGAGVSEDERLFDAFRTRYWKPIGKTLERLLIVANSYFSFLRIRRFLKKGSISFCSVCEFSSSQDLGYARTAFTKREKKVLLVSQRFLWYRRYHFTGADYVLFYGTPDTAEIYEHVLRDARTPSLCNSMCLFRTHDFLALERIVGRERATRMVASSEGKVFVVK</sequence>
<dbReference type="GO" id="GO:0000462">
    <property type="term" value="P:maturation of SSU-rRNA from tricistronic rRNA transcript (SSU-rRNA, 5.8S rRNA, LSU-rRNA)"/>
    <property type="evidence" value="ECO:0007669"/>
    <property type="project" value="TreeGrafter"/>
</dbReference>
<dbReference type="PANTHER" id="PTHR12933:SF0">
    <property type="entry name" value="U3 SMALL NUCLEOLAR RNA-ASSOCIATED PROTEIN 25 HOMOLOG"/>
    <property type="match status" value="1"/>
</dbReference>
<evidence type="ECO:0000256" key="2">
    <source>
        <dbReference type="ARBA" id="ARBA00009223"/>
    </source>
</evidence>
<evidence type="ECO:0000256" key="1">
    <source>
        <dbReference type="ARBA" id="ARBA00004604"/>
    </source>
</evidence>
<comment type="similarity">
    <text evidence="2">Belongs to the UTP25 family.</text>
</comment>
<dbReference type="Gene3D" id="3.40.50.300">
    <property type="entry name" value="P-loop containing nucleotide triphosphate hydrolases"/>
    <property type="match status" value="1"/>
</dbReference>
<evidence type="ECO:0000259" key="4">
    <source>
        <dbReference type="Pfam" id="PF06862"/>
    </source>
</evidence>
<organism evidence="6">
    <name type="scientific">Noctiluca scintillans</name>
    <name type="common">Sea sparkle</name>
    <name type="synonym">Red tide dinoflagellate</name>
    <dbReference type="NCBI Taxonomy" id="2966"/>
    <lineage>
        <taxon>Eukaryota</taxon>
        <taxon>Sar</taxon>
        <taxon>Alveolata</taxon>
        <taxon>Dinophyceae</taxon>
        <taxon>Noctilucales</taxon>
        <taxon>Noctilucaceae</taxon>
        <taxon>Noctiluca</taxon>
    </lineage>
</organism>
<dbReference type="Pfam" id="PF06862">
    <property type="entry name" value="Utp25_C"/>
    <property type="match status" value="1"/>
</dbReference>
<evidence type="ECO:0008006" key="7">
    <source>
        <dbReference type="Google" id="ProtNLM"/>
    </source>
</evidence>
<dbReference type="Pfam" id="PF22916">
    <property type="entry name" value="UTP25_NTPase-like"/>
    <property type="match status" value="1"/>
</dbReference>
<dbReference type="GO" id="GO:0034511">
    <property type="term" value="F:U3 snoRNA binding"/>
    <property type="evidence" value="ECO:0007669"/>
    <property type="project" value="InterPro"/>
</dbReference>
<dbReference type="InterPro" id="IPR053940">
    <property type="entry name" value="UTP25_NTPase-like"/>
</dbReference>
<dbReference type="GO" id="GO:0019843">
    <property type="term" value="F:rRNA binding"/>
    <property type="evidence" value="ECO:0007669"/>
    <property type="project" value="TreeGrafter"/>
</dbReference>
<dbReference type="InterPro" id="IPR027417">
    <property type="entry name" value="P-loop_NTPase"/>
</dbReference>
<dbReference type="PANTHER" id="PTHR12933">
    <property type="entry name" value="ORF PROTEIN-RELATED"/>
    <property type="match status" value="1"/>
</dbReference>
<evidence type="ECO:0000256" key="3">
    <source>
        <dbReference type="ARBA" id="ARBA00023242"/>
    </source>
</evidence>
<accession>A0A7S1F7Z3</accession>
<feature type="domain" description="UTP25 NTP hydrolase-like" evidence="5">
    <location>
        <begin position="34"/>
        <end position="289"/>
    </location>
</feature>
<proteinExistence type="inferred from homology"/>
<reference evidence="6" key="1">
    <citation type="submission" date="2021-01" db="EMBL/GenBank/DDBJ databases">
        <authorList>
            <person name="Corre E."/>
            <person name="Pelletier E."/>
            <person name="Niang G."/>
            <person name="Scheremetjew M."/>
            <person name="Finn R."/>
            <person name="Kale V."/>
            <person name="Holt S."/>
            <person name="Cochrane G."/>
            <person name="Meng A."/>
            <person name="Brown T."/>
            <person name="Cohen L."/>
        </authorList>
    </citation>
    <scope>NUCLEOTIDE SEQUENCE</scope>
</reference>
<keyword evidence="3" id="KW-0539">Nucleus</keyword>
<gene>
    <name evidence="6" type="ORF">NSCI0253_LOCUS23597</name>
</gene>
<evidence type="ECO:0000313" key="6">
    <source>
        <dbReference type="EMBL" id="CAD8849247.1"/>
    </source>
</evidence>
<dbReference type="GO" id="GO:0032040">
    <property type="term" value="C:small-subunit processome"/>
    <property type="evidence" value="ECO:0007669"/>
    <property type="project" value="TreeGrafter"/>
</dbReference>
<comment type="subcellular location">
    <subcellularLocation>
        <location evidence="1">Nucleus</location>
        <location evidence="1">Nucleolus</location>
    </subcellularLocation>
</comment>
<evidence type="ECO:0000259" key="5">
    <source>
        <dbReference type="Pfam" id="PF22916"/>
    </source>
</evidence>
<dbReference type="AlphaFoldDB" id="A0A7S1F7Z3"/>
<protein>
    <recommendedName>
        <fullName evidence="7">U3 small nucleolar RNA-associated protein 25</fullName>
    </recommendedName>
</protein>
<name>A0A7S1F7Z3_NOCSC</name>
<feature type="domain" description="UTP25 C-terminal" evidence="4">
    <location>
        <begin position="369"/>
        <end position="533"/>
    </location>
</feature>
<dbReference type="EMBL" id="HBFQ01033505">
    <property type="protein sequence ID" value="CAD8849247.1"/>
    <property type="molecule type" value="Transcribed_RNA"/>
</dbReference>
<dbReference type="InterPro" id="IPR053939">
    <property type="entry name" value="UTP25_C"/>
</dbReference>